<geneLocation type="plasmid" evidence="1 2">
    <name>pCPRO01</name>
</geneLocation>
<name>A0A6M5UJC1_9MICO</name>
<proteinExistence type="predicted"/>
<dbReference type="RefSeq" id="WP_154800730.1">
    <property type="nucleotide sequence ID" value="NZ_CP052758.1"/>
</dbReference>
<evidence type="ECO:0000313" key="2">
    <source>
        <dbReference type="Proteomes" id="UP000451354"/>
    </source>
</evidence>
<dbReference type="EMBL" id="CP052758">
    <property type="protein sequence ID" value="QJW38787.1"/>
    <property type="molecule type" value="Genomic_DNA"/>
</dbReference>
<dbReference type="AlphaFoldDB" id="A0A6M5UJC1"/>
<protein>
    <submittedName>
        <fullName evidence="1">Uncharacterized protein</fullName>
    </submittedName>
</protein>
<sequence>MTPFRTVTATDSPLSHLVAISPALLGTGPDDMPAATLCGRATTGPAEAEVADVQCPRCLLRAPSFMGLPTYEATVKL</sequence>
<dbReference type="OrthoDB" id="5148142at2"/>
<keyword evidence="1" id="KW-0614">Plasmid</keyword>
<evidence type="ECO:0000313" key="1">
    <source>
        <dbReference type="EMBL" id="QJW38787.1"/>
    </source>
</evidence>
<dbReference type="Proteomes" id="UP000451354">
    <property type="component" value="Plasmid pCPRO01"/>
</dbReference>
<keyword evidence="2" id="KW-1185">Reference proteome</keyword>
<organism evidence="1 2">
    <name type="scientific">Cellulosimicrobium protaetiae</name>
    <dbReference type="NCBI Taxonomy" id="2587808"/>
    <lineage>
        <taxon>Bacteria</taxon>
        <taxon>Bacillati</taxon>
        <taxon>Actinomycetota</taxon>
        <taxon>Actinomycetes</taxon>
        <taxon>Micrococcales</taxon>
        <taxon>Promicromonosporaceae</taxon>
        <taxon>Cellulosimicrobium</taxon>
    </lineage>
</organism>
<accession>A0A6M5UJC1</accession>
<reference evidence="2" key="1">
    <citation type="journal article" date="2022" name="Int. J. Syst. Evol. Microbiol.">
        <title>Cellulosimicrobium protaetiae sp. nov., isolated from the gut of the larva of Protaetia brevitarsis seulensis.</title>
        <authorList>
            <person name="Le Han H."/>
            <person name="Nguyen T.T.H."/>
            <person name="Li Z."/>
            <person name="Shin N.R."/>
            <person name="Kim S.G."/>
        </authorList>
    </citation>
    <scope>NUCLEOTIDE SEQUENCE [LARGE SCALE GENOMIC DNA]</scope>
    <source>
        <strain evidence="2">BI34</strain>
    </source>
</reference>
<gene>
    <name evidence="1" type="ORF">FIC82_020625</name>
</gene>
<dbReference type="KEGG" id="cprt:FIC82_020625"/>